<name>A0A7G7VM34_9FIRM</name>
<organism evidence="1 2">
    <name type="scientific">Selenomonas timonae</name>
    <dbReference type="NCBI Taxonomy" id="2754044"/>
    <lineage>
        <taxon>Bacteria</taxon>
        <taxon>Bacillati</taxon>
        <taxon>Bacillota</taxon>
        <taxon>Negativicutes</taxon>
        <taxon>Selenomonadales</taxon>
        <taxon>Selenomonadaceae</taxon>
        <taxon>Selenomonas</taxon>
    </lineage>
</organism>
<dbReference type="KEGG" id="stim:H1B31_04390"/>
<dbReference type="AlphaFoldDB" id="A0A7G7VM34"/>
<dbReference type="RefSeq" id="WP_185981046.1">
    <property type="nucleotide sequence ID" value="NZ_CP060204.1"/>
</dbReference>
<dbReference type="Proteomes" id="UP000515480">
    <property type="component" value="Chromosome"/>
</dbReference>
<evidence type="ECO:0000313" key="1">
    <source>
        <dbReference type="EMBL" id="QNH55177.1"/>
    </source>
</evidence>
<gene>
    <name evidence="1" type="ORF">H1B31_04390</name>
</gene>
<keyword evidence="2" id="KW-1185">Reference proteome</keyword>
<accession>A0A7G7VM34</accession>
<proteinExistence type="predicted"/>
<protein>
    <submittedName>
        <fullName evidence="1">Uncharacterized protein</fullName>
    </submittedName>
</protein>
<dbReference type="EMBL" id="CP060204">
    <property type="protein sequence ID" value="QNH55177.1"/>
    <property type="molecule type" value="Genomic_DNA"/>
</dbReference>
<reference evidence="1 2" key="1">
    <citation type="submission" date="2020-07" db="EMBL/GenBank/DDBJ databases">
        <title>Complete genome and description of Selenomonas timonensis sp. nov., a new bacterium isolated from a gingivitis subject.</title>
        <authorList>
            <person name="Antezack A."/>
        </authorList>
    </citation>
    <scope>NUCLEOTIDE SEQUENCE [LARGE SCALE GENOMIC DNA]</scope>
    <source>
        <strain evidence="1 2">Marseille-Q3039</strain>
    </source>
</reference>
<sequence>MAAQKKPSVRDVLWRKKRARDQMLDTVGKLCDESWALFERIAAERSARSKDAITAREITLRLRALAYLIEGEHYIDRIAFELQTKDVYMAANEVARAYVSEMVLRYLDAILLFGKQSEWDNETVQEEYQTSLEKGLEEIRVALVPAAPQQVAESESTEND</sequence>
<evidence type="ECO:0000313" key="2">
    <source>
        <dbReference type="Proteomes" id="UP000515480"/>
    </source>
</evidence>